<keyword evidence="9" id="KW-0906">Nuclear pore complex</keyword>
<evidence type="ECO:0000313" key="12">
    <source>
        <dbReference type="EMBL" id="GMI40743.1"/>
    </source>
</evidence>
<dbReference type="InterPro" id="IPR036322">
    <property type="entry name" value="WD40_repeat_dom_sf"/>
</dbReference>
<proteinExistence type="inferred from homology"/>
<sequence>MSALVSPPACSPASIPTAHTDMIHDSKLDYYGTLLATCSSDASVRVFELQQGAQSAQPMATLSGHSGPVWCVDWSHPRFGVLLASCSFDGSLLLHREVSPGKYALIHKHTSAGETASGSSSSINHVAFGPPEGGLSLACVSASGAVSVLTHSPDDTWATATFQACPLGVNSVAWAPHADGKPPRLCTGGCDSRVQLWSLGEQGWAEDRLLGNGGHGDWVRDVAWSPASSPGNDLIASVSEDGTVLLWSNKEGGDVYNPTLMHQFPDPCYRASWSVTGNVLAISSGESDVSLWKKQVTGEWTRVADVDDPQQQMQPVGEEGAM</sequence>
<dbReference type="InterPro" id="IPR037363">
    <property type="entry name" value="Sec13/Seh1_fam"/>
</dbReference>
<dbReference type="PANTHER" id="PTHR11024">
    <property type="entry name" value="NUCLEAR PORE COMPLEX PROTEIN SEC13 / SEH1 FAMILY MEMBER"/>
    <property type="match status" value="1"/>
</dbReference>
<dbReference type="Gene3D" id="2.130.10.10">
    <property type="entry name" value="YVTN repeat-like/Quinoprotein amine dehydrogenase"/>
    <property type="match status" value="1"/>
</dbReference>
<gene>
    <name evidence="12" type="ORF">TeGR_g3022</name>
</gene>
<keyword evidence="4 11" id="KW-0853">WD repeat</keyword>
<dbReference type="Pfam" id="PF00400">
    <property type="entry name" value="WD40"/>
    <property type="match status" value="4"/>
</dbReference>
<keyword evidence="3" id="KW-0813">Transport</keyword>
<protein>
    <submittedName>
        <fullName evidence="12">Uncharacterized protein</fullName>
    </submittedName>
</protein>
<keyword evidence="8" id="KW-0811">Translocation</keyword>
<keyword evidence="6" id="KW-0509">mRNA transport</keyword>
<evidence type="ECO:0000256" key="6">
    <source>
        <dbReference type="ARBA" id="ARBA00022816"/>
    </source>
</evidence>
<feature type="repeat" description="WD" evidence="11">
    <location>
        <begin position="212"/>
        <end position="257"/>
    </location>
</feature>
<comment type="subcellular location">
    <subcellularLocation>
        <location evidence="1">Nucleus</location>
        <location evidence="1">Nuclear pore complex</location>
    </subcellularLocation>
</comment>
<evidence type="ECO:0000256" key="9">
    <source>
        <dbReference type="ARBA" id="ARBA00023132"/>
    </source>
</evidence>
<evidence type="ECO:0000313" key="13">
    <source>
        <dbReference type="Proteomes" id="UP001165060"/>
    </source>
</evidence>
<reference evidence="12 13" key="1">
    <citation type="journal article" date="2023" name="Commun. Biol.">
        <title>Genome analysis of Parmales, the sister group of diatoms, reveals the evolutionary specialization of diatoms from phago-mixotrophs to photoautotrophs.</title>
        <authorList>
            <person name="Ban H."/>
            <person name="Sato S."/>
            <person name="Yoshikawa S."/>
            <person name="Yamada K."/>
            <person name="Nakamura Y."/>
            <person name="Ichinomiya M."/>
            <person name="Sato N."/>
            <person name="Blanc-Mathieu R."/>
            <person name="Endo H."/>
            <person name="Kuwata A."/>
            <person name="Ogata H."/>
        </authorList>
    </citation>
    <scope>NUCLEOTIDE SEQUENCE [LARGE SCALE GENOMIC DNA]</scope>
</reference>
<dbReference type="SMART" id="SM00320">
    <property type="entry name" value="WD40"/>
    <property type="match status" value="6"/>
</dbReference>
<name>A0ABQ6N6D6_9STRA</name>
<keyword evidence="13" id="KW-1185">Reference proteome</keyword>
<dbReference type="PROSITE" id="PS50082">
    <property type="entry name" value="WD_REPEATS_2"/>
    <property type="match status" value="1"/>
</dbReference>
<evidence type="ECO:0000256" key="1">
    <source>
        <dbReference type="ARBA" id="ARBA00004567"/>
    </source>
</evidence>
<evidence type="ECO:0000256" key="5">
    <source>
        <dbReference type="ARBA" id="ARBA00022737"/>
    </source>
</evidence>
<dbReference type="InterPro" id="IPR001680">
    <property type="entry name" value="WD40_rpt"/>
</dbReference>
<evidence type="ECO:0000256" key="2">
    <source>
        <dbReference type="ARBA" id="ARBA00010102"/>
    </source>
</evidence>
<accession>A0ABQ6N6D6</accession>
<dbReference type="SUPFAM" id="SSF50978">
    <property type="entry name" value="WD40 repeat-like"/>
    <property type="match status" value="1"/>
</dbReference>
<dbReference type="PANTHER" id="PTHR11024:SF2">
    <property type="entry name" value="PROTEIN SEC13 HOMOLOG"/>
    <property type="match status" value="1"/>
</dbReference>
<keyword evidence="5" id="KW-0677">Repeat</keyword>
<organism evidence="12 13">
    <name type="scientific">Tetraparma gracilis</name>
    <dbReference type="NCBI Taxonomy" id="2962635"/>
    <lineage>
        <taxon>Eukaryota</taxon>
        <taxon>Sar</taxon>
        <taxon>Stramenopiles</taxon>
        <taxon>Ochrophyta</taxon>
        <taxon>Bolidophyceae</taxon>
        <taxon>Parmales</taxon>
        <taxon>Triparmaceae</taxon>
        <taxon>Tetraparma</taxon>
    </lineage>
</organism>
<evidence type="ECO:0000256" key="10">
    <source>
        <dbReference type="ARBA" id="ARBA00023242"/>
    </source>
</evidence>
<evidence type="ECO:0000256" key="4">
    <source>
        <dbReference type="ARBA" id="ARBA00022574"/>
    </source>
</evidence>
<keyword evidence="7" id="KW-0653">Protein transport</keyword>
<comment type="similarity">
    <text evidence="2">Belongs to the WD repeat SEC13 family.</text>
</comment>
<dbReference type="Proteomes" id="UP001165060">
    <property type="component" value="Unassembled WGS sequence"/>
</dbReference>
<comment type="caution">
    <text evidence="12">The sequence shown here is derived from an EMBL/GenBank/DDBJ whole genome shotgun (WGS) entry which is preliminary data.</text>
</comment>
<keyword evidence="10" id="KW-0539">Nucleus</keyword>
<dbReference type="EMBL" id="BRYB01000953">
    <property type="protein sequence ID" value="GMI40743.1"/>
    <property type="molecule type" value="Genomic_DNA"/>
</dbReference>
<evidence type="ECO:0000256" key="11">
    <source>
        <dbReference type="PROSITE-ProRule" id="PRU00221"/>
    </source>
</evidence>
<evidence type="ECO:0000256" key="8">
    <source>
        <dbReference type="ARBA" id="ARBA00023010"/>
    </source>
</evidence>
<dbReference type="InterPro" id="IPR015943">
    <property type="entry name" value="WD40/YVTN_repeat-like_dom_sf"/>
</dbReference>
<evidence type="ECO:0000256" key="3">
    <source>
        <dbReference type="ARBA" id="ARBA00022448"/>
    </source>
</evidence>
<evidence type="ECO:0000256" key="7">
    <source>
        <dbReference type="ARBA" id="ARBA00022927"/>
    </source>
</evidence>